<evidence type="ECO:0000256" key="8">
    <source>
        <dbReference type="ARBA" id="ARBA00022989"/>
    </source>
</evidence>
<evidence type="ECO:0000256" key="1">
    <source>
        <dbReference type="ARBA" id="ARBA00004141"/>
    </source>
</evidence>
<proteinExistence type="predicted"/>
<dbReference type="SUPFAM" id="SSF57850">
    <property type="entry name" value="RING/U-box"/>
    <property type="match status" value="1"/>
</dbReference>
<dbReference type="PANTHER" id="PTHR46065:SF3">
    <property type="entry name" value="FI20425P1"/>
    <property type="match status" value="1"/>
</dbReference>
<evidence type="ECO:0000256" key="6">
    <source>
        <dbReference type="ARBA" id="ARBA00022786"/>
    </source>
</evidence>
<keyword evidence="3 10" id="KW-0812">Transmembrane</keyword>
<dbReference type="GO" id="GO:0016020">
    <property type="term" value="C:membrane"/>
    <property type="evidence" value="ECO:0007669"/>
    <property type="project" value="UniProtKB-SubCell"/>
</dbReference>
<organism evidence="12 13">
    <name type="scientific">Polypedilum vanderplanki</name>
    <name type="common">Sleeping chironomid midge</name>
    <dbReference type="NCBI Taxonomy" id="319348"/>
    <lineage>
        <taxon>Eukaryota</taxon>
        <taxon>Metazoa</taxon>
        <taxon>Ecdysozoa</taxon>
        <taxon>Arthropoda</taxon>
        <taxon>Hexapoda</taxon>
        <taxon>Insecta</taxon>
        <taxon>Pterygota</taxon>
        <taxon>Neoptera</taxon>
        <taxon>Endopterygota</taxon>
        <taxon>Diptera</taxon>
        <taxon>Nematocera</taxon>
        <taxon>Chironomoidea</taxon>
        <taxon>Chironomidae</taxon>
        <taxon>Chironominae</taxon>
        <taxon>Polypedilum</taxon>
        <taxon>Polypedilum</taxon>
    </lineage>
</organism>
<gene>
    <name evidence="12" type="ORF">PVAND_005914</name>
</gene>
<dbReference type="OrthoDB" id="273089at2759"/>
<dbReference type="PANTHER" id="PTHR46065">
    <property type="entry name" value="E3 UBIQUITIN-PROTEIN LIGASE MARCH 2/3 FAMILY MEMBER"/>
    <property type="match status" value="1"/>
</dbReference>
<evidence type="ECO:0000256" key="5">
    <source>
        <dbReference type="ARBA" id="ARBA00022771"/>
    </source>
</evidence>
<evidence type="ECO:0000313" key="13">
    <source>
        <dbReference type="Proteomes" id="UP001107558"/>
    </source>
</evidence>
<dbReference type="Gene3D" id="3.30.40.10">
    <property type="entry name" value="Zinc/RING finger domain, C3HC4 (zinc finger)"/>
    <property type="match status" value="1"/>
</dbReference>
<evidence type="ECO:0000259" key="11">
    <source>
        <dbReference type="PROSITE" id="PS51292"/>
    </source>
</evidence>
<dbReference type="InterPro" id="IPR013083">
    <property type="entry name" value="Znf_RING/FYVE/PHD"/>
</dbReference>
<dbReference type="Pfam" id="PF12906">
    <property type="entry name" value="RINGv"/>
    <property type="match status" value="1"/>
</dbReference>
<keyword evidence="5" id="KW-0863">Zinc-finger</keyword>
<dbReference type="GO" id="GO:0016740">
    <property type="term" value="F:transferase activity"/>
    <property type="evidence" value="ECO:0007669"/>
    <property type="project" value="UniProtKB-KW"/>
</dbReference>
<keyword evidence="7" id="KW-0862">Zinc</keyword>
<dbReference type="GO" id="GO:0008270">
    <property type="term" value="F:zinc ion binding"/>
    <property type="evidence" value="ECO:0007669"/>
    <property type="project" value="UniProtKB-KW"/>
</dbReference>
<comment type="caution">
    <text evidence="12">The sequence shown here is derived from an EMBL/GenBank/DDBJ whole genome shotgun (WGS) entry which is preliminary data.</text>
</comment>
<evidence type="ECO:0000256" key="7">
    <source>
        <dbReference type="ARBA" id="ARBA00022833"/>
    </source>
</evidence>
<feature type="transmembrane region" description="Helical" evidence="10">
    <location>
        <begin position="138"/>
        <end position="156"/>
    </location>
</feature>
<sequence>MSTFSSLSLTQKSNNDNTFCRICYSFSSEDLIPMPCKCRSTIGHVHRRCLSRWIVAVRKNACEICHSVYDKNVVKVHSRNFKTMFCSFFFGPIPSLLRFSLCMMCFSYIGVFLCQKLSIIYEPFEEVMVDAGDIIERLSFLDAVIFVPSIFAYIHLAKMSFLNFQRFLSSLHNWWNQNESSNSNRFEIVL</sequence>
<feature type="domain" description="RING-CH-type" evidence="11">
    <location>
        <begin position="12"/>
        <end position="72"/>
    </location>
</feature>
<evidence type="ECO:0000313" key="12">
    <source>
        <dbReference type="EMBL" id="KAG5676060.1"/>
    </source>
</evidence>
<keyword evidence="13" id="KW-1185">Reference proteome</keyword>
<dbReference type="AlphaFoldDB" id="A0A9J6C1L4"/>
<keyword evidence="9 10" id="KW-0472">Membrane</keyword>
<keyword evidence="4" id="KW-0479">Metal-binding</keyword>
<protein>
    <recommendedName>
        <fullName evidence="11">RING-CH-type domain-containing protein</fullName>
    </recommendedName>
</protein>
<dbReference type="InterPro" id="IPR011016">
    <property type="entry name" value="Znf_RING-CH"/>
</dbReference>
<evidence type="ECO:0000256" key="4">
    <source>
        <dbReference type="ARBA" id="ARBA00022723"/>
    </source>
</evidence>
<keyword evidence="2" id="KW-0808">Transferase</keyword>
<dbReference type="PROSITE" id="PS51292">
    <property type="entry name" value="ZF_RING_CH"/>
    <property type="match status" value="1"/>
</dbReference>
<keyword evidence="8 10" id="KW-1133">Transmembrane helix</keyword>
<evidence type="ECO:0000256" key="2">
    <source>
        <dbReference type="ARBA" id="ARBA00022679"/>
    </source>
</evidence>
<keyword evidence="6" id="KW-0833">Ubl conjugation pathway</keyword>
<evidence type="ECO:0000256" key="9">
    <source>
        <dbReference type="ARBA" id="ARBA00023136"/>
    </source>
</evidence>
<dbReference type="SMART" id="SM00744">
    <property type="entry name" value="RINGv"/>
    <property type="match status" value="1"/>
</dbReference>
<evidence type="ECO:0000256" key="3">
    <source>
        <dbReference type="ARBA" id="ARBA00022692"/>
    </source>
</evidence>
<comment type="subcellular location">
    <subcellularLocation>
        <location evidence="1">Membrane</location>
        <topology evidence="1">Multi-pass membrane protein</topology>
    </subcellularLocation>
</comment>
<feature type="transmembrane region" description="Helical" evidence="10">
    <location>
        <begin position="96"/>
        <end position="118"/>
    </location>
</feature>
<reference evidence="12" key="1">
    <citation type="submission" date="2021-03" db="EMBL/GenBank/DDBJ databases">
        <title>Chromosome level genome of the anhydrobiotic midge Polypedilum vanderplanki.</title>
        <authorList>
            <person name="Yoshida Y."/>
            <person name="Kikawada T."/>
            <person name="Gusev O."/>
        </authorList>
    </citation>
    <scope>NUCLEOTIDE SEQUENCE</scope>
    <source>
        <strain evidence="12">NIAS01</strain>
        <tissue evidence="12">Whole body or cell culture</tissue>
    </source>
</reference>
<name>A0A9J6C1L4_POLVA</name>
<dbReference type="Proteomes" id="UP001107558">
    <property type="component" value="Chromosome 2"/>
</dbReference>
<dbReference type="EMBL" id="JADBJN010000002">
    <property type="protein sequence ID" value="KAG5676060.1"/>
    <property type="molecule type" value="Genomic_DNA"/>
</dbReference>
<evidence type="ECO:0000256" key="10">
    <source>
        <dbReference type="SAM" id="Phobius"/>
    </source>
</evidence>
<accession>A0A9J6C1L4</accession>